<evidence type="ECO:0000259" key="1">
    <source>
        <dbReference type="PROSITE" id="PS51792"/>
    </source>
</evidence>
<accession>A0A438DA32</accession>
<dbReference type="PROSITE" id="PS51792">
    <property type="entry name" value="YIPPEE"/>
    <property type="match status" value="1"/>
</dbReference>
<dbReference type="InterPro" id="IPR034751">
    <property type="entry name" value="Yippee"/>
</dbReference>
<evidence type="ECO:0000313" key="3">
    <source>
        <dbReference type="Proteomes" id="UP000288805"/>
    </source>
</evidence>
<dbReference type="AlphaFoldDB" id="A0A438DA32"/>
<reference evidence="2 3" key="1">
    <citation type="journal article" date="2018" name="PLoS Genet.">
        <title>Population sequencing reveals clonal diversity and ancestral inbreeding in the grapevine cultivar Chardonnay.</title>
        <authorList>
            <person name="Roach M.J."/>
            <person name="Johnson D.L."/>
            <person name="Bohlmann J."/>
            <person name="van Vuuren H.J."/>
            <person name="Jones S.J."/>
            <person name="Pretorius I.S."/>
            <person name="Schmidt S.A."/>
            <person name="Borneman A.R."/>
        </authorList>
    </citation>
    <scope>NUCLEOTIDE SEQUENCE [LARGE SCALE GENOMIC DNA]</scope>
    <source>
        <strain evidence="3">cv. Chardonnay</strain>
        <tissue evidence="2">Leaf</tissue>
    </source>
</reference>
<sequence length="139" mass="15796">MALPPETERMLIALQAFLDAPPPPCYFRCTRCHHYVTSDLNLIQDLYPFSMTQLLFEPDVTGVMHGEYDQPIHGQYVGAFPELSHVDLVSIYCIPCGNWLGWKIILQHADHPVIREGQFILRYGAGAGIEAVFPMDFFL</sequence>
<dbReference type="EMBL" id="QGNW01001722">
    <property type="protein sequence ID" value="RVW32311.1"/>
    <property type="molecule type" value="Genomic_DNA"/>
</dbReference>
<name>A0A438DA32_VITVI</name>
<evidence type="ECO:0000313" key="2">
    <source>
        <dbReference type="EMBL" id="RVW32311.1"/>
    </source>
</evidence>
<dbReference type="KEGG" id="vvi:109124007"/>
<organism evidence="2 3">
    <name type="scientific">Vitis vinifera</name>
    <name type="common">Grape</name>
    <dbReference type="NCBI Taxonomy" id="29760"/>
    <lineage>
        <taxon>Eukaryota</taxon>
        <taxon>Viridiplantae</taxon>
        <taxon>Streptophyta</taxon>
        <taxon>Embryophyta</taxon>
        <taxon>Tracheophyta</taxon>
        <taxon>Spermatophyta</taxon>
        <taxon>Magnoliopsida</taxon>
        <taxon>eudicotyledons</taxon>
        <taxon>Gunneridae</taxon>
        <taxon>Pentapetalae</taxon>
        <taxon>rosids</taxon>
        <taxon>Vitales</taxon>
        <taxon>Vitaceae</taxon>
        <taxon>Viteae</taxon>
        <taxon>Vitis</taxon>
    </lineage>
</organism>
<protein>
    <recommendedName>
        <fullName evidence="1">Yippee domain-containing protein</fullName>
    </recommendedName>
</protein>
<proteinExistence type="predicted"/>
<feature type="domain" description="Yippee" evidence="1">
    <location>
        <begin position="25"/>
        <end position="130"/>
    </location>
</feature>
<dbReference type="Proteomes" id="UP000288805">
    <property type="component" value="Unassembled WGS sequence"/>
</dbReference>
<gene>
    <name evidence="2" type="ORF">CK203_078980</name>
</gene>
<comment type="caution">
    <text evidence="2">The sequence shown here is derived from an EMBL/GenBank/DDBJ whole genome shotgun (WGS) entry which is preliminary data.</text>
</comment>